<dbReference type="InParanoid" id="A0A165E0C7"/>
<dbReference type="InterPro" id="IPR012337">
    <property type="entry name" value="RNaseH-like_sf"/>
</dbReference>
<evidence type="ECO:0000313" key="3">
    <source>
        <dbReference type="EMBL" id="KZV85796.1"/>
    </source>
</evidence>
<dbReference type="Gene3D" id="3.30.420.10">
    <property type="entry name" value="Ribonuclease H-like superfamily/Ribonuclease H"/>
    <property type="match status" value="1"/>
</dbReference>
<dbReference type="InterPro" id="IPR036397">
    <property type="entry name" value="RNaseH_sf"/>
</dbReference>
<feature type="domain" description="Integrase catalytic" evidence="2">
    <location>
        <begin position="1"/>
        <end position="107"/>
    </location>
</feature>
<keyword evidence="4" id="KW-1185">Reference proteome</keyword>
<dbReference type="GO" id="GO:0005634">
    <property type="term" value="C:nucleus"/>
    <property type="evidence" value="ECO:0007669"/>
    <property type="project" value="UniProtKB-ARBA"/>
</dbReference>
<accession>A0A165E0C7</accession>
<reference evidence="3 4" key="1">
    <citation type="journal article" date="2016" name="Mol. Biol. Evol.">
        <title>Comparative Genomics of Early-Diverging Mushroom-Forming Fungi Provides Insights into the Origins of Lignocellulose Decay Capabilities.</title>
        <authorList>
            <person name="Nagy L.G."/>
            <person name="Riley R."/>
            <person name="Tritt A."/>
            <person name="Adam C."/>
            <person name="Daum C."/>
            <person name="Floudas D."/>
            <person name="Sun H."/>
            <person name="Yadav J.S."/>
            <person name="Pangilinan J."/>
            <person name="Larsson K.H."/>
            <person name="Matsuura K."/>
            <person name="Barry K."/>
            <person name="Labutti K."/>
            <person name="Kuo R."/>
            <person name="Ohm R.A."/>
            <person name="Bhattacharya S.S."/>
            <person name="Shirouzu T."/>
            <person name="Yoshinaga Y."/>
            <person name="Martin F.M."/>
            <person name="Grigoriev I.V."/>
            <person name="Hibbett D.S."/>
        </authorList>
    </citation>
    <scope>NUCLEOTIDE SEQUENCE [LARGE SCALE GENOMIC DNA]</scope>
    <source>
        <strain evidence="3 4">HHB12029</strain>
    </source>
</reference>
<dbReference type="EMBL" id="KV426176">
    <property type="protein sequence ID" value="KZV85796.1"/>
    <property type="molecule type" value="Genomic_DNA"/>
</dbReference>
<dbReference type="GO" id="GO:0015074">
    <property type="term" value="P:DNA integration"/>
    <property type="evidence" value="ECO:0007669"/>
    <property type="project" value="InterPro"/>
</dbReference>
<evidence type="ECO:0000313" key="4">
    <source>
        <dbReference type="Proteomes" id="UP000077266"/>
    </source>
</evidence>
<evidence type="ECO:0000259" key="2">
    <source>
        <dbReference type="PROSITE" id="PS50994"/>
    </source>
</evidence>
<organism evidence="3 4">
    <name type="scientific">Exidia glandulosa HHB12029</name>
    <dbReference type="NCBI Taxonomy" id="1314781"/>
    <lineage>
        <taxon>Eukaryota</taxon>
        <taxon>Fungi</taxon>
        <taxon>Dikarya</taxon>
        <taxon>Basidiomycota</taxon>
        <taxon>Agaricomycotina</taxon>
        <taxon>Agaricomycetes</taxon>
        <taxon>Auriculariales</taxon>
        <taxon>Exidiaceae</taxon>
        <taxon>Exidia</taxon>
    </lineage>
</organism>
<dbReference type="Proteomes" id="UP000077266">
    <property type="component" value="Unassembled WGS sequence"/>
</dbReference>
<name>A0A165E0C7_EXIGL</name>
<feature type="non-terminal residue" evidence="3">
    <location>
        <position position="1"/>
    </location>
</feature>
<proteinExistence type="predicted"/>
<dbReference type="AlphaFoldDB" id="A0A165E0C7"/>
<evidence type="ECO:0000256" key="1">
    <source>
        <dbReference type="ARBA" id="ARBA00022884"/>
    </source>
</evidence>
<gene>
    <name evidence="3" type="ORF">EXIGLDRAFT_583268</name>
</gene>
<dbReference type="InterPro" id="IPR001584">
    <property type="entry name" value="Integrase_cat-core"/>
</dbReference>
<feature type="non-terminal residue" evidence="3">
    <location>
        <position position="134"/>
    </location>
</feature>
<dbReference type="OrthoDB" id="3237746at2759"/>
<dbReference type="GO" id="GO:0003723">
    <property type="term" value="F:RNA binding"/>
    <property type="evidence" value="ECO:0007669"/>
    <property type="project" value="UniProtKB-KW"/>
</dbReference>
<keyword evidence="1" id="KW-0694">RNA-binding</keyword>
<dbReference type="SUPFAM" id="SSF53098">
    <property type="entry name" value="Ribonuclease H-like"/>
    <property type="match status" value="1"/>
</dbReference>
<protein>
    <submittedName>
        <fullName evidence="3">Rve-domain-containing protein</fullName>
    </submittedName>
</protein>
<dbReference type="PROSITE" id="PS50994">
    <property type="entry name" value="INTEGRASE"/>
    <property type="match status" value="1"/>
</dbReference>
<sequence>TDGGSHFDCAEVRDFCAANGIEYTKTPPYSPWANGLVEDCNKILLARLRRYCQPDFDADETGMSAKDMAAHTPTKWPDFFAQALEDMNSRILPSLGYSPRELLFGMTLTDAHTPPQGTEPAASDTANVHLALAD</sequence>